<dbReference type="PANTHER" id="PTHR28015:SF1">
    <property type="entry name" value="ATP SYNTHASE ASSEMBLY FACTOR FMC1, MITOCHONDRIAL"/>
    <property type="match status" value="1"/>
</dbReference>
<keyword evidence="3" id="KW-1185">Reference proteome</keyword>
<dbReference type="Proteomes" id="UP001562357">
    <property type="component" value="Unassembled WGS sequence"/>
</dbReference>
<protein>
    <recommendedName>
        <fullName evidence="4">Ras guanyl-nucleotide exchange factor RasGEF</fullName>
    </recommendedName>
</protein>
<proteinExistence type="predicted"/>
<evidence type="ECO:0000313" key="3">
    <source>
        <dbReference type="Proteomes" id="UP001562357"/>
    </source>
</evidence>
<sequence length="114" mass="12703">MAQPARLRSIYRSILRELPPQPILAAPRSPLRKHLRASFSDSPPPPPPADRAPAQAVSQAEQLAAYLRSQRLYVTLIERYNPGMDMDEGERVRLSARRVGLDMPALFGEDRAGS</sequence>
<reference evidence="3" key="1">
    <citation type="submission" date="2024-06" db="EMBL/GenBank/DDBJ databases">
        <title>Draft Genome Sequences of Epichloe bromicola Strains Isolated from Elymus ciliaris.</title>
        <authorList>
            <consortium name="Epichloe bromicola genome sequencing consortium"/>
            <person name="Miura A."/>
            <person name="Imano S."/>
            <person name="Ashida A."/>
            <person name="Sato I."/>
            <person name="Chiba S."/>
            <person name="Tanaka A."/>
            <person name="Camagna M."/>
            <person name="Takemoto D."/>
        </authorList>
    </citation>
    <scope>NUCLEOTIDE SEQUENCE [LARGE SCALE GENOMIC DNA]</scope>
    <source>
        <strain evidence="3">DP</strain>
    </source>
</reference>
<evidence type="ECO:0000256" key="1">
    <source>
        <dbReference type="SAM" id="MobiDB-lite"/>
    </source>
</evidence>
<evidence type="ECO:0000313" key="2">
    <source>
        <dbReference type="EMBL" id="GAB0135815.1"/>
    </source>
</evidence>
<gene>
    <name evidence="2" type="primary">g4140</name>
    <name evidence="2" type="ORF">EsDP_00004140</name>
</gene>
<dbReference type="Pfam" id="PF13233">
    <property type="entry name" value="Complex1_LYR_2"/>
    <property type="match status" value="1"/>
</dbReference>
<dbReference type="InterPro" id="IPR039196">
    <property type="entry name" value="Fmc1"/>
</dbReference>
<evidence type="ECO:0008006" key="4">
    <source>
        <dbReference type="Google" id="ProtNLM"/>
    </source>
</evidence>
<dbReference type="EMBL" id="BAAFGZ010000150">
    <property type="protein sequence ID" value="GAB0135815.1"/>
    <property type="molecule type" value="Genomic_DNA"/>
</dbReference>
<accession>A0ABQ0CQV3</accession>
<comment type="caution">
    <text evidence="2">The sequence shown here is derived from an EMBL/GenBank/DDBJ whole genome shotgun (WGS) entry which is preliminary data.</text>
</comment>
<name>A0ABQ0CQV3_9HYPO</name>
<feature type="region of interest" description="Disordered" evidence="1">
    <location>
        <begin position="22"/>
        <end position="56"/>
    </location>
</feature>
<dbReference type="PANTHER" id="PTHR28015">
    <property type="entry name" value="ATP SYNTHASE ASSEMBLY FACTOR FMC1, MITOCHONDRIAL"/>
    <property type="match status" value="1"/>
</dbReference>
<organism evidence="2 3">
    <name type="scientific">Epichloe bromicola</name>
    <dbReference type="NCBI Taxonomy" id="79588"/>
    <lineage>
        <taxon>Eukaryota</taxon>
        <taxon>Fungi</taxon>
        <taxon>Dikarya</taxon>
        <taxon>Ascomycota</taxon>
        <taxon>Pezizomycotina</taxon>
        <taxon>Sordariomycetes</taxon>
        <taxon>Hypocreomycetidae</taxon>
        <taxon>Hypocreales</taxon>
        <taxon>Clavicipitaceae</taxon>
        <taxon>Epichloe</taxon>
    </lineage>
</organism>